<dbReference type="AlphaFoldDB" id="A0A429YW34"/>
<dbReference type="Proteomes" id="UP000278398">
    <property type="component" value="Unassembled WGS sequence"/>
</dbReference>
<gene>
    <name evidence="1" type="ORF">EJC49_14970</name>
</gene>
<organism evidence="1 2">
    <name type="scientific">Aquibium carbonis</name>
    <dbReference type="NCBI Taxonomy" id="2495581"/>
    <lineage>
        <taxon>Bacteria</taxon>
        <taxon>Pseudomonadati</taxon>
        <taxon>Pseudomonadota</taxon>
        <taxon>Alphaproteobacteria</taxon>
        <taxon>Hyphomicrobiales</taxon>
        <taxon>Phyllobacteriaceae</taxon>
        <taxon>Aquibium</taxon>
    </lineage>
</organism>
<accession>A0A429YW34</accession>
<keyword evidence="2" id="KW-1185">Reference proteome</keyword>
<protein>
    <submittedName>
        <fullName evidence="1">Uncharacterized protein</fullName>
    </submittedName>
</protein>
<dbReference type="RefSeq" id="WP_126700743.1">
    <property type="nucleotide sequence ID" value="NZ_RWKW01000053.1"/>
</dbReference>
<dbReference type="EMBL" id="RWKW01000053">
    <property type="protein sequence ID" value="RST85602.1"/>
    <property type="molecule type" value="Genomic_DNA"/>
</dbReference>
<evidence type="ECO:0000313" key="2">
    <source>
        <dbReference type="Proteomes" id="UP000278398"/>
    </source>
</evidence>
<proteinExistence type="predicted"/>
<comment type="caution">
    <text evidence="1">The sequence shown here is derived from an EMBL/GenBank/DDBJ whole genome shotgun (WGS) entry which is preliminary data.</text>
</comment>
<evidence type="ECO:0000313" key="1">
    <source>
        <dbReference type="EMBL" id="RST85602.1"/>
    </source>
</evidence>
<reference evidence="1 2" key="1">
    <citation type="submission" date="2018-12" db="EMBL/GenBank/DDBJ databases">
        <title>Mesorhizobium carbonis sp. nov., isolated from coal mine water.</title>
        <authorList>
            <person name="Xin W."/>
            <person name="Xu Z."/>
            <person name="Xiang F."/>
            <person name="Zhang J."/>
            <person name="Xi L."/>
            <person name="Liu J."/>
        </authorList>
    </citation>
    <scope>NUCLEOTIDE SEQUENCE [LARGE SCALE GENOMIC DNA]</scope>
    <source>
        <strain evidence="1 2">B2.3</strain>
    </source>
</reference>
<name>A0A429YW34_9HYPH</name>
<sequence length="85" mass="9727">MNRDAYNLMLDGIDRATGNAGTLHRVTRELQTLYMRGPRTDREQAEELLQRAETLARMLAADVLQVRMSFDRTYTDQPKQAEGAL</sequence>